<dbReference type="Gene3D" id="2.40.170.20">
    <property type="entry name" value="TonB-dependent receptor, beta-barrel domain"/>
    <property type="match status" value="1"/>
</dbReference>
<name>F4CC63_SPHS2</name>
<protein>
    <submittedName>
        <fullName evidence="14">TonB-dependent receptor plug</fullName>
    </submittedName>
</protein>
<dbReference type="Pfam" id="PF13715">
    <property type="entry name" value="CarbopepD_reg_2"/>
    <property type="match status" value="1"/>
</dbReference>
<evidence type="ECO:0000259" key="13">
    <source>
        <dbReference type="SMART" id="SM00965"/>
    </source>
</evidence>
<dbReference type="Pfam" id="PF00593">
    <property type="entry name" value="TonB_dep_Rec_b-barrel"/>
    <property type="match status" value="1"/>
</dbReference>
<dbReference type="AlphaFoldDB" id="F4CC63"/>
<proteinExistence type="inferred from homology"/>
<evidence type="ECO:0000256" key="9">
    <source>
        <dbReference type="ARBA" id="ARBA00023237"/>
    </source>
</evidence>
<organism evidence="14">
    <name type="scientific">Sphingobacterium sp. (strain 21)</name>
    <dbReference type="NCBI Taxonomy" id="743722"/>
    <lineage>
        <taxon>Bacteria</taxon>
        <taxon>Pseudomonadati</taxon>
        <taxon>Bacteroidota</taxon>
        <taxon>Sphingobacteriia</taxon>
        <taxon>Sphingobacteriales</taxon>
        <taxon>Sphingobacteriaceae</taxon>
        <taxon>Sphingobacterium</taxon>
    </lineage>
</organism>
<sequence>MMVTTSPAHSVWILIFGTFFLKLPKNQFLKAKLNKYMIFTSRIRVFYCPYRYRLLLTMKLALLLTVAFTIQVMAETKAQTVTLNARNKTLREVLLEIQKQHGYSFLFRGDNIADRRITAQLNQVDFVDAMRVILDENGFAWSLEDGIITIRKKPQVTATQISPLQLRSFSGRVTDEHNTPLPGATVSIKGTTAGTKTNENGVFEIKTSLANGIFVFSLMGYAPVEVPFNSNTTINVTLKETLSDLDEVVVVGYGTARKSDLTGAITQLKPDEIADENPRTVQDILRGTPGLTIGLDASAKNGGSINIRGQRSVYTEANHNSPLLILDGVIFYGELSEINPDDIEQIDVLKDASAAAVYGAQSANGVLIITTKKGKQGKPKINFTSNLGLSTMGANRPVWGPEGYLQYRQDWYIAGTYDINPTTGNYEPYMSGSTDALPAKGKPGYYEKLTPEMLAKYGITEADWRAYSVNGADASNEEIFARRIGLDHNVLTNYLAGKTFDWYDHSFRNGFNQDHNVSISGASDKINYYMSAGYLSNQGVIVGDNYRAVRSNLKVDGKVTDWLNIGANINFQDRTDGNIATDWGRAITLNSPFGSYRDENGNLEVHPQGSGLTGLIRGYNYDFDRQFQDLESGYTVLNSIFTAKIKLPFNITYSFNGSPRYQWFYKRYFASSTHPDWNPLSNNAGVDRENSKRFDWSINNTINWEQTFAEKHRVNITLVQEAEERRYWWDVIRARNITPTDALGFHETSGGDRLRSEFDTEDSRQTADGMLARLFYSYDDKYMFTGSVRRDGYSAFGTSNPRATFLSAGLAWTFTKENFFNWNAMSNGKLRLSYGQNGNRSLANPYIALANLANGVGTQGYINANGDYIQYQYLRIDRLANKDLQWEKTASFNIGLDFGFLDNRIATTLDYFQMSTTDMIMNQSLPNFSGFTSITTNLGEVQNNGFEIAINTQNIMKKDFSWSTSFGFSKYKNTIKHLYYQYQDVLDANGNVVASKEVDDIGNGWFIGQPISAIWNYKVTGIWQVDEIDEAARYGQRPGDPKVANNYTADDIQNADGSMRPVYNDNDKEFLGQTQAPIMWSLRNNFTYKNFNFSFNIYSYWGHNSTNGAYLNQDNGTSTISQGLANTYEKPYWTPENPSDFWARLESKGPAGLNAPQRVFDRSFIRLDNISLGYALPSKLISRYHIENIRVFGSVRNAAVWRKDKNWRYWDIETGAMAPRIFTLGVNLTF</sequence>
<dbReference type="PATRIC" id="fig|743722.3.peg.1006"/>
<dbReference type="SUPFAM" id="SSF56935">
    <property type="entry name" value="Porins"/>
    <property type="match status" value="1"/>
</dbReference>
<keyword evidence="3 10" id="KW-1134">Transmembrane beta strand</keyword>
<dbReference type="InterPro" id="IPR000531">
    <property type="entry name" value="Beta-barrel_TonB"/>
</dbReference>
<accession>F4CC63</accession>
<keyword evidence="4" id="KW-0410">Iron transport</keyword>
<dbReference type="GO" id="GO:0006826">
    <property type="term" value="P:iron ion transport"/>
    <property type="evidence" value="ECO:0007669"/>
    <property type="project" value="UniProtKB-KW"/>
</dbReference>
<evidence type="ECO:0000256" key="3">
    <source>
        <dbReference type="ARBA" id="ARBA00022452"/>
    </source>
</evidence>
<keyword evidence="7 11" id="KW-0798">TonB box</keyword>
<keyword evidence="9 10" id="KW-0998">Cell outer membrane</keyword>
<keyword evidence="14" id="KW-0675">Receptor</keyword>
<evidence type="ECO:0000256" key="8">
    <source>
        <dbReference type="ARBA" id="ARBA00023136"/>
    </source>
</evidence>
<evidence type="ECO:0000256" key="2">
    <source>
        <dbReference type="ARBA" id="ARBA00022448"/>
    </source>
</evidence>
<evidence type="ECO:0000256" key="12">
    <source>
        <dbReference type="SAM" id="Phobius"/>
    </source>
</evidence>
<keyword evidence="12" id="KW-1133">Transmembrane helix</keyword>
<evidence type="ECO:0000256" key="5">
    <source>
        <dbReference type="ARBA" id="ARBA00022692"/>
    </source>
</evidence>
<dbReference type="Gene3D" id="3.55.50.30">
    <property type="match status" value="1"/>
</dbReference>
<dbReference type="InterPro" id="IPR036942">
    <property type="entry name" value="Beta-barrel_TonB_sf"/>
</dbReference>
<dbReference type="InterPro" id="IPR023996">
    <property type="entry name" value="TonB-dep_OMP_SusC/RagA"/>
</dbReference>
<evidence type="ECO:0000256" key="4">
    <source>
        <dbReference type="ARBA" id="ARBA00022496"/>
    </source>
</evidence>
<gene>
    <name evidence="14" type="ordered locus">Sph21_0939</name>
</gene>
<dbReference type="InterPro" id="IPR012910">
    <property type="entry name" value="Plug_dom"/>
</dbReference>
<feature type="transmembrane region" description="Helical" evidence="12">
    <location>
        <begin position="52"/>
        <end position="74"/>
    </location>
</feature>
<evidence type="ECO:0000256" key="1">
    <source>
        <dbReference type="ARBA" id="ARBA00004571"/>
    </source>
</evidence>
<comment type="similarity">
    <text evidence="10 11">Belongs to the TonB-dependent receptor family.</text>
</comment>
<dbReference type="InterPro" id="IPR011662">
    <property type="entry name" value="Secretin/TonB_short_N"/>
</dbReference>
<keyword evidence="4" id="KW-0406">Ion transport</keyword>
<dbReference type="STRING" id="743722.Sph21_0939"/>
<dbReference type="SMART" id="SM00965">
    <property type="entry name" value="STN"/>
    <property type="match status" value="1"/>
</dbReference>
<evidence type="ECO:0000256" key="6">
    <source>
        <dbReference type="ARBA" id="ARBA00023004"/>
    </source>
</evidence>
<evidence type="ECO:0000256" key="10">
    <source>
        <dbReference type="PROSITE-ProRule" id="PRU01360"/>
    </source>
</evidence>
<dbReference type="eggNOG" id="COG4206">
    <property type="taxonomic scope" value="Bacteria"/>
</dbReference>
<feature type="domain" description="Secretin/TonB short N-terminal" evidence="13">
    <location>
        <begin position="103"/>
        <end position="153"/>
    </location>
</feature>
<dbReference type="InterPro" id="IPR008969">
    <property type="entry name" value="CarboxyPept-like_regulatory"/>
</dbReference>
<dbReference type="HOGENOM" id="CLU_004317_0_0_10"/>
<keyword evidence="5 10" id="KW-0812">Transmembrane</keyword>
<feature type="transmembrane region" description="Helical" evidence="12">
    <location>
        <begin position="6"/>
        <end position="23"/>
    </location>
</feature>
<keyword evidence="2 10" id="KW-0813">Transport</keyword>
<dbReference type="SUPFAM" id="SSF49464">
    <property type="entry name" value="Carboxypeptidase regulatory domain-like"/>
    <property type="match status" value="1"/>
</dbReference>
<keyword evidence="6" id="KW-0408">Iron</keyword>
<evidence type="ECO:0000256" key="11">
    <source>
        <dbReference type="RuleBase" id="RU003357"/>
    </source>
</evidence>
<dbReference type="GO" id="GO:0009279">
    <property type="term" value="C:cell outer membrane"/>
    <property type="evidence" value="ECO:0007669"/>
    <property type="project" value="UniProtKB-SubCell"/>
</dbReference>
<evidence type="ECO:0000313" key="14">
    <source>
        <dbReference type="EMBL" id="ADZ77513.1"/>
    </source>
</evidence>
<dbReference type="Pfam" id="PF07715">
    <property type="entry name" value="Plug"/>
    <property type="match status" value="1"/>
</dbReference>
<comment type="subcellular location">
    <subcellularLocation>
        <location evidence="1 10">Cell outer membrane</location>
        <topology evidence="1 10">Multi-pass membrane protein</topology>
    </subcellularLocation>
</comment>
<dbReference type="PROSITE" id="PS52016">
    <property type="entry name" value="TONB_DEPENDENT_REC_3"/>
    <property type="match status" value="1"/>
</dbReference>
<keyword evidence="8 10" id="KW-0472">Membrane</keyword>
<dbReference type="InterPro" id="IPR039426">
    <property type="entry name" value="TonB-dep_rcpt-like"/>
</dbReference>
<dbReference type="KEGG" id="shg:Sph21_0939"/>
<dbReference type="InterPro" id="IPR037066">
    <property type="entry name" value="Plug_dom_sf"/>
</dbReference>
<dbReference type="Gene3D" id="2.170.130.10">
    <property type="entry name" value="TonB-dependent receptor, plug domain"/>
    <property type="match status" value="1"/>
</dbReference>
<reference evidence="14" key="1">
    <citation type="submission" date="2011-03" db="EMBL/GenBank/DDBJ databases">
        <title>Complete sequence of Sphingobacterium sp. 21.</title>
        <authorList>
            <consortium name="US DOE Joint Genome Institute"/>
            <person name="Lucas S."/>
            <person name="Copeland A."/>
            <person name="Lapidus A."/>
            <person name="Cheng J.-F."/>
            <person name="Goodwin L."/>
            <person name="Pitluck S."/>
            <person name="Davenport K."/>
            <person name="Detter J.C."/>
            <person name="Han C."/>
            <person name="Tapia R."/>
            <person name="Land M."/>
            <person name="Hauser L."/>
            <person name="Kyrpides N."/>
            <person name="Ivanova N."/>
            <person name="Ovchinnikova G."/>
            <person name="Pagani I."/>
            <person name="Siebers A.K."/>
            <person name="Allgaier M."/>
            <person name="Thelen M.P."/>
            <person name="Hugenholtz P."/>
            <person name="Woyke T."/>
        </authorList>
    </citation>
    <scope>NUCLEOTIDE SEQUENCE</scope>
    <source>
        <strain evidence="14">21</strain>
    </source>
</reference>
<dbReference type="Gene3D" id="2.60.40.1120">
    <property type="entry name" value="Carboxypeptidase-like, regulatory domain"/>
    <property type="match status" value="1"/>
</dbReference>
<dbReference type="EMBL" id="CP002584">
    <property type="protein sequence ID" value="ADZ77513.1"/>
    <property type="molecule type" value="Genomic_DNA"/>
</dbReference>
<evidence type="ECO:0000256" key="7">
    <source>
        <dbReference type="ARBA" id="ARBA00023077"/>
    </source>
</evidence>
<dbReference type="NCBIfam" id="TIGR04056">
    <property type="entry name" value="OMP_RagA_SusC"/>
    <property type="match status" value="1"/>
</dbReference>
<dbReference type="NCBIfam" id="TIGR04057">
    <property type="entry name" value="SusC_RagA_signa"/>
    <property type="match status" value="1"/>
</dbReference>
<dbReference type="InterPro" id="IPR023997">
    <property type="entry name" value="TonB-dep_OMP_SusC/RagA_CS"/>
</dbReference>